<evidence type="ECO:0000259" key="3">
    <source>
        <dbReference type="Pfam" id="PF08338"/>
    </source>
</evidence>
<gene>
    <name evidence="4" type="ORF">M3P05_16365</name>
</gene>
<comment type="similarity">
    <text evidence="1">Belongs to the NAD(P)-dependent epimerase/dehydratase family. SDR39U1 subfamily.</text>
</comment>
<reference evidence="4 5" key="1">
    <citation type="submission" date="2022-05" db="EMBL/GenBank/DDBJ databases">
        <authorList>
            <person name="Park J.-S."/>
        </authorList>
    </citation>
    <scope>NUCLEOTIDE SEQUENCE [LARGE SCALE GENOMIC DNA]</scope>
    <source>
        <strain evidence="4 5">2012CJ34-2</strain>
    </source>
</reference>
<name>A0ABT0PJD4_9GAMM</name>
<dbReference type="RefSeq" id="WP_249701111.1">
    <property type="nucleotide sequence ID" value="NZ_JAMFLX010000026.1"/>
</dbReference>
<dbReference type="EMBL" id="JAMFLX010000026">
    <property type="protein sequence ID" value="MCL6271495.1"/>
    <property type="molecule type" value="Genomic_DNA"/>
</dbReference>
<dbReference type="PANTHER" id="PTHR11092:SF0">
    <property type="entry name" value="EPIMERASE FAMILY PROTEIN SDR39U1"/>
    <property type="match status" value="1"/>
</dbReference>
<dbReference type="InterPro" id="IPR036291">
    <property type="entry name" value="NAD(P)-bd_dom_sf"/>
</dbReference>
<proteinExistence type="inferred from homology"/>
<evidence type="ECO:0000256" key="1">
    <source>
        <dbReference type="ARBA" id="ARBA00009353"/>
    </source>
</evidence>
<dbReference type="Gene3D" id="3.40.50.720">
    <property type="entry name" value="NAD(P)-binding Rossmann-like Domain"/>
    <property type="match status" value="1"/>
</dbReference>
<keyword evidence="5" id="KW-1185">Reference proteome</keyword>
<dbReference type="PANTHER" id="PTHR11092">
    <property type="entry name" value="SUGAR NUCLEOTIDE EPIMERASE RELATED"/>
    <property type="match status" value="1"/>
</dbReference>
<dbReference type="CDD" id="cd05242">
    <property type="entry name" value="SDR_a8"/>
    <property type="match status" value="1"/>
</dbReference>
<dbReference type="Proteomes" id="UP001203338">
    <property type="component" value="Unassembled WGS sequence"/>
</dbReference>
<feature type="domain" description="DUF1731" evidence="3">
    <location>
        <begin position="260"/>
        <end position="306"/>
    </location>
</feature>
<dbReference type="Pfam" id="PF01370">
    <property type="entry name" value="Epimerase"/>
    <property type="match status" value="1"/>
</dbReference>
<accession>A0ABT0PJD4</accession>
<comment type="caution">
    <text evidence="4">The sequence shown here is derived from an EMBL/GenBank/DDBJ whole genome shotgun (WGS) entry which is preliminary data.</text>
</comment>
<dbReference type="InterPro" id="IPR013549">
    <property type="entry name" value="DUF1731"/>
</dbReference>
<dbReference type="InterPro" id="IPR001509">
    <property type="entry name" value="Epimerase_deHydtase"/>
</dbReference>
<dbReference type="Pfam" id="PF08338">
    <property type="entry name" value="DUF1731"/>
    <property type="match status" value="1"/>
</dbReference>
<protein>
    <submittedName>
        <fullName evidence="4">TIGR01777 family oxidoreductase</fullName>
    </submittedName>
</protein>
<evidence type="ECO:0000313" key="4">
    <source>
        <dbReference type="EMBL" id="MCL6271495.1"/>
    </source>
</evidence>
<evidence type="ECO:0000313" key="5">
    <source>
        <dbReference type="Proteomes" id="UP001203338"/>
    </source>
</evidence>
<evidence type="ECO:0000259" key="2">
    <source>
        <dbReference type="Pfam" id="PF01370"/>
    </source>
</evidence>
<sequence length="309" mass="34212">MEENDVISQKTLLITGGTGFIGQFLVPELLKDNWTVVVFSRQSSDRVARTLGDQVQSIQSFDQWPFPEGPDACINLAGEGIVEKRWSSSRKQILRESRINLTSELVEWLNAQDKTPKVFISGSAVGYYGPQKPDDEITEMYPAGDDFAAELCSEWEQAAQTISDDCRLCLLRTGVVLHPKYGALAKMLPAFKMGVGGPIGSGQQVMPWIHIEDMVRGILFLLDTPDAQGPFNLVAPKAVDNRTFSKALGNAVKRPAFFTVPGFMMKLMLGDASALLLEGQRPISFKLEYSGFTFLYPELEKALESLLPR</sequence>
<organism evidence="4 5">
    <name type="scientific">Parendozoicomonas callyspongiae</name>
    <dbReference type="NCBI Taxonomy" id="2942213"/>
    <lineage>
        <taxon>Bacteria</taxon>
        <taxon>Pseudomonadati</taxon>
        <taxon>Pseudomonadota</taxon>
        <taxon>Gammaproteobacteria</taxon>
        <taxon>Oceanospirillales</taxon>
        <taxon>Endozoicomonadaceae</taxon>
        <taxon>Parendozoicomonas</taxon>
    </lineage>
</organism>
<dbReference type="NCBIfam" id="TIGR01777">
    <property type="entry name" value="yfcH"/>
    <property type="match status" value="1"/>
</dbReference>
<feature type="domain" description="NAD-dependent epimerase/dehydratase" evidence="2">
    <location>
        <begin position="13"/>
        <end position="229"/>
    </location>
</feature>
<dbReference type="InterPro" id="IPR010099">
    <property type="entry name" value="SDR39U1"/>
</dbReference>
<dbReference type="SUPFAM" id="SSF51735">
    <property type="entry name" value="NAD(P)-binding Rossmann-fold domains"/>
    <property type="match status" value="1"/>
</dbReference>